<evidence type="ECO:0008006" key="3">
    <source>
        <dbReference type="Google" id="ProtNLM"/>
    </source>
</evidence>
<gene>
    <name evidence="1" type="ORF">Poly21_35940</name>
</gene>
<name>A0A5C6C0I8_9BACT</name>
<dbReference type="EMBL" id="SJPU01000002">
    <property type="protein sequence ID" value="TWU16389.1"/>
    <property type="molecule type" value="Genomic_DNA"/>
</dbReference>
<keyword evidence="2" id="KW-1185">Reference proteome</keyword>
<evidence type="ECO:0000313" key="2">
    <source>
        <dbReference type="Proteomes" id="UP000319908"/>
    </source>
</evidence>
<reference evidence="1 2" key="1">
    <citation type="journal article" date="2020" name="Antonie Van Leeuwenhoek">
        <title>Rhodopirellula heiligendammensis sp. nov., Rhodopirellula pilleata sp. nov., and Rhodopirellula solitaria sp. nov. isolated from natural or artificial marine surfaces in Northern Germany and California, USA, and emended description of the genus Rhodopirellula.</title>
        <authorList>
            <person name="Kallscheuer N."/>
            <person name="Wiegand S."/>
            <person name="Jogler M."/>
            <person name="Boedeker C."/>
            <person name="Peeters S.H."/>
            <person name="Rast P."/>
            <person name="Heuer A."/>
            <person name="Jetten M.S.M."/>
            <person name="Rohde M."/>
            <person name="Jogler C."/>
        </authorList>
    </citation>
    <scope>NUCLEOTIDE SEQUENCE [LARGE SCALE GENOMIC DNA]</scope>
    <source>
        <strain evidence="1 2">Poly21</strain>
    </source>
</reference>
<organism evidence="1 2">
    <name type="scientific">Allorhodopirellula heiligendammensis</name>
    <dbReference type="NCBI Taxonomy" id="2714739"/>
    <lineage>
        <taxon>Bacteria</taxon>
        <taxon>Pseudomonadati</taxon>
        <taxon>Planctomycetota</taxon>
        <taxon>Planctomycetia</taxon>
        <taxon>Pirellulales</taxon>
        <taxon>Pirellulaceae</taxon>
        <taxon>Allorhodopirellula</taxon>
    </lineage>
</organism>
<sequence length="122" mass="13836">MARLSRCEHASIALAPMAARSGSKRSLNVRACGTRYVRQAVHASVPGQKRTSNERFDPRPVFFPVRIRKDYGGENVSWLRRLAVTLIKHNDTLKASIRQKRLRAGYDFEFLLEILNSVPVAD</sequence>
<dbReference type="Proteomes" id="UP000319908">
    <property type="component" value="Unassembled WGS sequence"/>
</dbReference>
<proteinExistence type="predicted"/>
<comment type="caution">
    <text evidence="1">The sequence shown here is derived from an EMBL/GenBank/DDBJ whole genome shotgun (WGS) entry which is preliminary data.</text>
</comment>
<evidence type="ECO:0000313" key="1">
    <source>
        <dbReference type="EMBL" id="TWU16389.1"/>
    </source>
</evidence>
<dbReference type="AlphaFoldDB" id="A0A5C6C0I8"/>
<protein>
    <recommendedName>
        <fullName evidence="3">Transposase</fullName>
    </recommendedName>
</protein>
<accession>A0A5C6C0I8</accession>